<evidence type="ECO:0000256" key="1">
    <source>
        <dbReference type="SAM" id="MobiDB-lite"/>
    </source>
</evidence>
<dbReference type="HOGENOM" id="CLU_3033260_0_0_1"/>
<evidence type="ECO:0000313" key="2">
    <source>
        <dbReference type="EMBL" id="KIK26856.1"/>
    </source>
</evidence>
<reference evidence="2 3" key="1">
    <citation type="submission" date="2014-04" db="EMBL/GenBank/DDBJ databases">
        <authorList>
            <consortium name="DOE Joint Genome Institute"/>
            <person name="Kuo A."/>
            <person name="Kohler A."/>
            <person name="Costa M.D."/>
            <person name="Nagy L.G."/>
            <person name="Floudas D."/>
            <person name="Copeland A."/>
            <person name="Barry K.W."/>
            <person name="Cichocki N."/>
            <person name="Veneault-Fourrey C."/>
            <person name="LaButti K."/>
            <person name="Lindquist E.A."/>
            <person name="Lipzen A."/>
            <person name="Lundell T."/>
            <person name="Morin E."/>
            <person name="Murat C."/>
            <person name="Sun H."/>
            <person name="Tunlid A."/>
            <person name="Henrissat B."/>
            <person name="Grigoriev I.V."/>
            <person name="Hibbett D.S."/>
            <person name="Martin F."/>
            <person name="Nordberg H.P."/>
            <person name="Cantor M.N."/>
            <person name="Hua S.X."/>
        </authorList>
    </citation>
    <scope>NUCLEOTIDE SEQUENCE [LARGE SCALE GENOMIC DNA]</scope>
    <source>
        <strain evidence="2 3">441</strain>
    </source>
</reference>
<keyword evidence="3" id="KW-1185">Reference proteome</keyword>
<dbReference type="AlphaFoldDB" id="A0A0C9ZC20"/>
<reference evidence="3" key="2">
    <citation type="submission" date="2015-01" db="EMBL/GenBank/DDBJ databases">
        <title>Evolutionary Origins and Diversification of the Mycorrhizal Mutualists.</title>
        <authorList>
            <consortium name="DOE Joint Genome Institute"/>
            <consortium name="Mycorrhizal Genomics Consortium"/>
            <person name="Kohler A."/>
            <person name="Kuo A."/>
            <person name="Nagy L.G."/>
            <person name="Floudas D."/>
            <person name="Copeland A."/>
            <person name="Barry K.W."/>
            <person name="Cichocki N."/>
            <person name="Veneault-Fourrey C."/>
            <person name="LaButti K."/>
            <person name="Lindquist E.A."/>
            <person name="Lipzen A."/>
            <person name="Lundell T."/>
            <person name="Morin E."/>
            <person name="Murat C."/>
            <person name="Riley R."/>
            <person name="Ohm R."/>
            <person name="Sun H."/>
            <person name="Tunlid A."/>
            <person name="Henrissat B."/>
            <person name="Grigoriev I.V."/>
            <person name="Hibbett D.S."/>
            <person name="Martin F."/>
        </authorList>
    </citation>
    <scope>NUCLEOTIDE SEQUENCE [LARGE SCALE GENOMIC DNA]</scope>
    <source>
        <strain evidence="3">441</strain>
    </source>
</reference>
<accession>A0A0C9ZC20</accession>
<evidence type="ECO:0000313" key="3">
    <source>
        <dbReference type="Proteomes" id="UP000054018"/>
    </source>
</evidence>
<dbReference type="EMBL" id="KN833699">
    <property type="protein sequence ID" value="KIK26856.1"/>
    <property type="molecule type" value="Genomic_DNA"/>
</dbReference>
<gene>
    <name evidence="2" type="ORF">PISMIDRAFT_8635</name>
</gene>
<dbReference type="Proteomes" id="UP000054018">
    <property type="component" value="Unassembled WGS sequence"/>
</dbReference>
<feature type="compositionally biased region" description="Low complexity" evidence="1">
    <location>
        <begin position="10"/>
        <end position="32"/>
    </location>
</feature>
<protein>
    <submittedName>
        <fullName evidence="2">Uncharacterized protein</fullName>
    </submittedName>
</protein>
<feature type="region of interest" description="Disordered" evidence="1">
    <location>
        <begin position="1"/>
        <end position="55"/>
    </location>
</feature>
<name>A0A0C9ZC20_9AGAM</name>
<organism evidence="2 3">
    <name type="scientific">Pisolithus microcarpus 441</name>
    <dbReference type="NCBI Taxonomy" id="765257"/>
    <lineage>
        <taxon>Eukaryota</taxon>
        <taxon>Fungi</taxon>
        <taxon>Dikarya</taxon>
        <taxon>Basidiomycota</taxon>
        <taxon>Agaricomycotina</taxon>
        <taxon>Agaricomycetes</taxon>
        <taxon>Agaricomycetidae</taxon>
        <taxon>Boletales</taxon>
        <taxon>Sclerodermatineae</taxon>
        <taxon>Pisolithaceae</taxon>
        <taxon>Pisolithus</taxon>
    </lineage>
</organism>
<sequence length="55" mass="5680">MSPNTFVRALSSSPYLSSSTSNSLSKSPSPDSGVVRAEKGSAREPGEADGFSEET</sequence>
<proteinExistence type="predicted"/>
<feature type="compositionally biased region" description="Basic and acidic residues" evidence="1">
    <location>
        <begin position="36"/>
        <end position="46"/>
    </location>
</feature>